<dbReference type="RefSeq" id="WP_198466755.1">
    <property type="nucleotide sequence ID" value="NZ_JAEFDC010000006.1"/>
</dbReference>
<name>A0ABS0SPC8_9FLAO</name>
<protein>
    <submittedName>
        <fullName evidence="2">Energy transducer TonB</fullName>
    </submittedName>
</protein>
<evidence type="ECO:0000313" key="2">
    <source>
        <dbReference type="EMBL" id="MBI1647114.1"/>
    </source>
</evidence>
<proteinExistence type="predicted"/>
<dbReference type="InterPro" id="IPR037682">
    <property type="entry name" value="TonB_C"/>
</dbReference>
<gene>
    <name evidence="2" type="ORF">I7X30_08600</name>
</gene>
<organism evidence="2 3">
    <name type="scientific">Capnocytophaga periodontitidis</name>
    <dbReference type="NCBI Taxonomy" id="2795027"/>
    <lineage>
        <taxon>Bacteria</taxon>
        <taxon>Pseudomonadati</taxon>
        <taxon>Bacteroidota</taxon>
        <taxon>Flavobacteriia</taxon>
        <taxon>Flavobacteriales</taxon>
        <taxon>Flavobacteriaceae</taxon>
        <taxon>Capnocytophaga</taxon>
    </lineage>
</organism>
<dbReference type="EMBL" id="JAEFDC010000006">
    <property type="protein sequence ID" value="MBI1647114.1"/>
    <property type="molecule type" value="Genomic_DNA"/>
</dbReference>
<evidence type="ECO:0000313" key="3">
    <source>
        <dbReference type="Proteomes" id="UP000641139"/>
    </source>
</evidence>
<dbReference type="Proteomes" id="UP000641139">
    <property type="component" value="Unassembled WGS sequence"/>
</dbReference>
<comment type="caution">
    <text evidence="2">The sequence shown here is derived from an EMBL/GenBank/DDBJ whole genome shotgun (WGS) entry which is preliminary data.</text>
</comment>
<accession>A0ABS0SPC8</accession>
<sequence>MKYLILIIVSIFLLNCKATKRYENKIVLYAIQNTKDNPNPYTFKEIQDKIKKEKGDYFVYQTSTPPKMNSDITSVDVSIQKYFKQNFIYPIKAYRENLQGQVIFNIRISKEGKLEVITLKGTDEIFEKEVNRILKQLANNSFIPAVKNRRKVNVVMSFNVVFKFYN</sequence>
<keyword evidence="3" id="KW-1185">Reference proteome</keyword>
<dbReference type="Pfam" id="PF03544">
    <property type="entry name" value="TonB_C"/>
    <property type="match status" value="1"/>
</dbReference>
<reference evidence="2 3" key="1">
    <citation type="journal article" date="2021" name="Int. J. Syst. Evol. Microbiol.">
        <title>Capnocytophaga periodontitidis sp. nov., isolated from subgingival plaque of periodontitis patient.</title>
        <authorList>
            <person name="Zhang Y."/>
            <person name="Qiao D."/>
            <person name="Shi W."/>
            <person name="Wu D."/>
            <person name="Cai M."/>
        </authorList>
    </citation>
    <scope>NUCLEOTIDE SEQUENCE [LARGE SCALE GENOMIC DNA]</scope>
    <source>
        <strain evidence="2 3">051621</strain>
    </source>
</reference>
<dbReference type="SUPFAM" id="SSF74653">
    <property type="entry name" value="TolA/TonB C-terminal domain"/>
    <property type="match status" value="1"/>
</dbReference>
<dbReference type="Gene3D" id="3.30.1150.10">
    <property type="match status" value="1"/>
</dbReference>
<evidence type="ECO:0000259" key="1">
    <source>
        <dbReference type="Pfam" id="PF03544"/>
    </source>
</evidence>
<feature type="domain" description="TonB C-terminal" evidence="1">
    <location>
        <begin position="87"/>
        <end position="163"/>
    </location>
</feature>